<feature type="domain" description="RimM N-terminal" evidence="6">
    <location>
        <begin position="8"/>
        <end position="83"/>
    </location>
</feature>
<dbReference type="GO" id="GO:0005840">
    <property type="term" value="C:ribosome"/>
    <property type="evidence" value="ECO:0007669"/>
    <property type="project" value="InterPro"/>
</dbReference>
<dbReference type="RefSeq" id="WP_101185822.1">
    <property type="nucleotide sequence ID" value="NZ_CP031218.1"/>
</dbReference>
<dbReference type="Proteomes" id="UP000233248">
    <property type="component" value="Unassembled WGS sequence"/>
</dbReference>
<dbReference type="PANTHER" id="PTHR33692">
    <property type="entry name" value="RIBOSOME MATURATION FACTOR RIMM"/>
    <property type="match status" value="1"/>
</dbReference>
<dbReference type="GO" id="GO:0006364">
    <property type="term" value="P:rRNA processing"/>
    <property type="evidence" value="ECO:0007669"/>
    <property type="project" value="UniProtKB-UniRule"/>
</dbReference>
<dbReference type="Gene3D" id="2.40.30.60">
    <property type="entry name" value="RimM"/>
    <property type="match status" value="1"/>
</dbReference>
<protein>
    <recommendedName>
        <fullName evidence="5">Ribosome maturation factor RimM</fullName>
    </recommendedName>
</protein>
<accession>A0A2N1IZZ4</accession>
<dbReference type="KEGG" id="ahs:AHALO_2163"/>
<comment type="similarity">
    <text evidence="5">Belongs to the RimM family.</text>
</comment>
<comment type="caution">
    <text evidence="8">The sequence shown here is derived from an EMBL/GenBank/DDBJ whole genome shotgun (WGS) entry which is preliminary data.</text>
</comment>
<evidence type="ECO:0000313" key="9">
    <source>
        <dbReference type="Proteomes" id="UP000233248"/>
    </source>
</evidence>
<gene>
    <name evidence="5 8" type="primary">rimM</name>
    <name evidence="8" type="ORF">CP960_12500</name>
</gene>
<keyword evidence="1 5" id="KW-0963">Cytoplasm</keyword>
<dbReference type="GO" id="GO:0005737">
    <property type="term" value="C:cytoplasm"/>
    <property type="evidence" value="ECO:0007669"/>
    <property type="project" value="UniProtKB-SubCell"/>
</dbReference>
<evidence type="ECO:0000313" key="8">
    <source>
        <dbReference type="EMBL" id="PKI79824.1"/>
    </source>
</evidence>
<dbReference type="PANTHER" id="PTHR33692:SF1">
    <property type="entry name" value="RIBOSOME MATURATION FACTOR RIMM"/>
    <property type="match status" value="1"/>
</dbReference>
<keyword evidence="2 5" id="KW-0690">Ribosome biogenesis</keyword>
<evidence type="ECO:0000256" key="2">
    <source>
        <dbReference type="ARBA" id="ARBA00022517"/>
    </source>
</evidence>
<dbReference type="GO" id="GO:0042274">
    <property type="term" value="P:ribosomal small subunit biogenesis"/>
    <property type="evidence" value="ECO:0007669"/>
    <property type="project" value="UniProtKB-UniRule"/>
</dbReference>
<evidence type="ECO:0000256" key="1">
    <source>
        <dbReference type="ARBA" id="ARBA00022490"/>
    </source>
</evidence>
<dbReference type="GO" id="GO:0043022">
    <property type="term" value="F:ribosome binding"/>
    <property type="evidence" value="ECO:0007669"/>
    <property type="project" value="InterPro"/>
</dbReference>
<comment type="function">
    <text evidence="5">An accessory protein needed during the final step in the assembly of 30S ribosomal subunit, possibly for assembly of the head region. Essential for efficient processing of 16S rRNA. May be needed both before and after RbfA during the maturation of 16S rRNA. It has affinity for free ribosomal 30S subunits but not for 70S ribosomes.</text>
</comment>
<reference evidence="8 9" key="1">
    <citation type="submission" date="2017-09" db="EMBL/GenBank/DDBJ databases">
        <title>Genomics of the genus Arcobacter.</title>
        <authorList>
            <person name="Perez-Cataluna A."/>
            <person name="Figueras M.J."/>
            <person name="Salas-Masso N."/>
        </authorList>
    </citation>
    <scope>NUCLEOTIDE SEQUENCE [LARGE SCALE GENOMIC DNA]</scope>
    <source>
        <strain evidence="8 9">DSM 18005</strain>
    </source>
</reference>
<dbReference type="InterPro" id="IPR009000">
    <property type="entry name" value="Transl_B-barrel_sf"/>
</dbReference>
<keyword evidence="9" id="KW-1185">Reference proteome</keyword>
<comment type="subcellular location">
    <subcellularLocation>
        <location evidence="5">Cytoplasm</location>
    </subcellularLocation>
</comment>
<proteinExistence type="inferred from homology"/>
<dbReference type="InterPro" id="IPR036976">
    <property type="entry name" value="RimM_N_sf"/>
</dbReference>
<dbReference type="Pfam" id="PF24986">
    <property type="entry name" value="PRC_RimM"/>
    <property type="match status" value="1"/>
</dbReference>
<comment type="domain">
    <text evidence="5">The PRC barrel domain binds ribosomal protein uS19.</text>
</comment>
<keyword evidence="4 5" id="KW-0143">Chaperone</keyword>
<organism evidence="8 9">
    <name type="scientific">Malaciobacter halophilus</name>
    <dbReference type="NCBI Taxonomy" id="197482"/>
    <lineage>
        <taxon>Bacteria</taxon>
        <taxon>Pseudomonadati</taxon>
        <taxon>Campylobacterota</taxon>
        <taxon>Epsilonproteobacteria</taxon>
        <taxon>Campylobacterales</taxon>
        <taxon>Arcobacteraceae</taxon>
        <taxon>Malaciobacter</taxon>
    </lineage>
</organism>
<evidence type="ECO:0000256" key="4">
    <source>
        <dbReference type="ARBA" id="ARBA00023186"/>
    </source>
</evidence>
<dbReference type="Gene3D" id="2.30.30.240">
    <property type="entry name" value="PRC-barrel domain"/>
    <property type="match status" value="1"/>
</dbReference>
<keyword evidence="3 5" id="KW-0698">rRNA processing</keyword>
<sequence>MSKDKIYVAKLGKTVGLQGDLKIFIDSDFPNQFKKGATYTTNKNLLLKVKSFNSSRQTIKFEEFEDIELAKKLTNQLLFTTQENTKQNCQLEANEHFWFDIIDCEIIEEDKKLGKVVEIHRYPITDYLEIQTDEILVKEGFVKSFLIPYTPEVYILKVDTKNKVIETKLAFDILENS</sequence>
<evidence type="ECO:0000259" key="6">
    <source>
        <dbReference type="Pfam" id="PF01782"/>
    </source>
</evidence>
<dbReference type="AlphaFoldDB" id="A0A2N1IZZ4"/>
<dbReference type="HAMAP" id="MF_00014">
    <property type="entry name" value="Ribosome_mat_RimM"/>
    <property type="match status" value="1"/>
</dbReference>
<dbReference type="OrthoDB" id="9810331at2"/>
<dbReference type="InterPro" id="IPR056792">
    <property type="entry name" value="PRC_RimM"/>
</dbReference>
<dbReference type="InterPro" id="IPR002676">
    <property type="entry name" value="RimM_N"/>
</dbReference>
<dbReference type="EMBL" id="NXIF01000054">
    <property type="protein sequence ID" value="PKI79824.1"/>
    <property type="molecule type" value="Genomic_DNA"/>
</dbReference>
<name>A0A2N1IZZ4_9BACT</name>
<dbReference type="InterPro" id="IPR011033">
    <property type="entry name" value="PRC_barrel-like_sf"/>
</dbReference>
<comment type="subunit">
    <text evidence="5">Binds ribosomal protein uS19.</text>
</comment>
<feature type="domain" description="Ribosome maturation factor RimM PRC barrel" evidence="7">
    <location>
        <begin position="98"/>
        <end position="170"/>
    </location>
</feature>
<dbReference type="Pfam" id="PF01782">
    <property type="entry name" value="RimM"/>
    <property type="match status" value="1"/>
</dbReference>
<evidence type="ECO:0000256" key="5">
    <source>
        <dbReference type="HAMAP-Rule" id="MF_00014"/>
    </source>
</evidence>
<evidence type="ECO:0000259" key="7">
    <source>
        <dbReference type="Pfam" id="PF24986"/>
    </source>
</evidence>
<dbReference type="SUPFAM" id="SSF50346">
    <property type="entry name" value="PRC-barrel domain"/>
    <property type="match status" value="1"/>
</dbReference>
<dbReference type="NCBIfam" id="TIGR02273">
    <property type="entry name" value="16S_RimM"/>
    <property type="match status" value="1"/>
</dbReference>
<dbReference type="SUPFAM" id="SSF50447">
    <property type="entry name" value="Translation proteins"/>
    <property type="match status" value="1"/>
</dbReference>
<dbReference type="InterPro" id="IPR011961">
    <property type="entry name" value="RimM"/>
</dbReference>
<evidence type="ECO:0000256" key="3">
    <source>
        <dbReference type="ARBA" id="ARBA00022552"/>
    </source>
</evidence>